<protein>
    <submittedName>
        <fullName evidence="1">Uncharacterized protein</fullName>
    </submittedName>
</protein>
<dbReference type="EMBL" id="KB469323">
    <property type="protein sequence ID" value="EPQ50227.1"/>
    <property type="molecule type" value="Genomic_DNA"/>
</dbReference>
<organism evidence="1 2">
    <name type="scientific">Gloeophyllum trabeum (strain ATCC 11539 / FP-39264 / Madison 617)</name>
    <name type="common">Brown rot fungus</name>
    <dbReference type="NCBI Taxonomy" id="670483"/>
    <lineage>
        <taxon>Eukaryota</taxon>
        <taxon>Fungi</taxon>
        <taxon>Dikarya</taxon>
        <taxon>Basidiomycota</taxon>
        <taxon>Agaricomycotina</taxon>
        <taxon>Agaricomycetes</taxon>
        <taxon>Gloeophyllales</taxon>
        <taxon>Gloeophyllaceae</taxon>
        <taxon>Gloeophyllum</taxon>
    </lineage>
</organism>
<dbReference type="KEGG" id="gtr:GLOTRDRAFT_134141"/>
<proteinExistence type="predicted"/>
<dbReference type="Proteomes" id="UP000030669">
    <property type="component" value="Unassembled WGS sequence"/>
</dbReference>
<gene>
    <name evidence="1" type="ORF">GLOTRDRAFT_134141</name>
</gene>
<accession>S7PS71</accession>
<name>S7PS71_GLOTA</name>
<keyword evidence="2" id="KW-1185">Reference proteome</keyword>
<dbReference type="AlphaFoldDB" id="S7PS71"/>
<sequence>MVTWRFERICQFIDSIRKEHPEVMQFATDVMMLEIASLGALRCSMPMDTF</sequence>
<dbReference type="HOGENOM" id="CLU_3125223_0_0_1"/>
<reference evidence="1 2" key="1">
    <citation type="journal article" date="2012" name="Science">
        <title>The Paleozoic origin of enzymatic lignin decomposition reconstructed from 31 fungal genomes.</title>
        <authorList>
            <person name="Floudas D."/>
            <person name="Binder M."/>
            <person name="Riley R."/>
            <person name="Barry K."/>
            <person name="Blanchette R.A."/>
            <person name="Henrissat B."/>
            <person name="Martinez A.T."/>
            <person name="Otillar R."/>
            <person name="Spatafora J.W."/>
            <person name="Yadav J.S."/>
            <person name="Aerts A."/>
            <person name="Benoit I."/>
            <person name="Boyd A."/>
            <person name="Carlson A."/>
            <person name="Copeland A."/>
            <person name="Coutinho P.M."/>
            <person name="de Vries R.P."/>
            <person name="Ferreira P."/>
            <person name="Findley K."/>
            <person name="Foster B."/>
            <person name="Gaskell J."/>
            <person name="Glotzer D."/>
            <person name="Gorecki P."/>
            <person name="Heitman J."/>
            <person name="Hesse C."/>
            <person name="Hori C."/>
            <person name="Igarashi K."/>
            <person name="Jurgens J.A."/>
            <person name="Kallen N."/>
            <person name="Kersten P."/>
            <person name="Kohler A."/>
            <person name="Kuees U."/>
            <person name="Kumar T.K.A."/>
            <person name="Kuo A."/>
            <person name="LaButti K."/>
            <person name="Larrondo L.F."/>
            <person name="Lindquist E."/>
            <person name="Ling A."/>
            <person name="Lombard V."/>
            <person name="Lucas S."/>
            <person name="Lundell T."/>
            <person name="Martin R."/>
            <person name="McLaughlin D.J."/>
            <person name="Morgenstern I."/>
            <person name="Morin E."/>
            <person name="Murat C."/>
            <person name="Nagy L.G."/>
            <person name="Nolan M."/>
            <person name="Ohm R.A."/>
            <person name="Patyshakuliyeva A."/>
            <person name="Rokas A."/>
            <person name="Ruiz-Duenas F.J."/>
            <person name="Sabat G."/>
            <person name="Salamov A."/>
            <person name="Samejima M."/>
            <person name="Schmutz J."/>
            <person name="Slot J.C."/>
            <person name="St John F."/>
            <person name="Stenlid J."/>
            <person name="Sun H."/>
            <person name="Sun S."/>
            <person name="Syed K."/>
            <person name="Tsang A."/>
            <person name="Wiebenga A."/>
            <person name="Young D."/>
            <person name="Pisabarro A."/>
            <person name="Eastwood D.C."/>
            <person name="Martin F."/>
            <person name="Cullen D."/>
            <person name="Grigoriev I.V."/>
            <person name="Hibbett D.S."/>
        </authorList>
    </citation>
    <scope>NUCLEOTIDE SEQUENCE [LARGE SCALE GENOMIC DNA]</scope>
    <source>
        <strain evidence="1 2">ATCC 11539</strain>
    </source>
</reference>
<evidence type="ECO:0000313" key="2">
    <source>
        <dbReference type="Proteomes" id="UP000030669"/>
    </source>
</evidence>
<evidence type="ECO:0000313" key="1">
    <source>
        <dbReference type="EMBL" id="EPQ50227.1"/>
    </source>
</evidence>
<dbReference type="GeneID" id="19302927"/>
<dbReference type="RefSeq" id="XP_007871322.1">
    <property type="nucleotide sequence ID" value="XM_007873131.1"/>
</dbReference>